<feature type="transmembrane region" description="Helical" evidence="1">
    <location>
        <begin position="353"/>
        <end position="374"/>
    </location>
</feature>
<feature type="transmembrane region" description="Helical" evidence="1">
    <location>
        <begin position="318"/>
        <end position="341"/>
    </location>
</feature>
<evidence type="ECO:0000256" key="1">
    <source>
        <dbReference type="SAM" id="Phobius"/>
    </source>
</evidence>
<dbReference type="SUPFAM" id="SSF54909">
    <property type="entry name" value="Dimeric alpha+beta barrel"/>
    <property type="match status" value="1"/>
</dbReference>
<reference evidence="2 3" key="1">
    <citation type="submission" date="2023-08" db="EMBL/GenBank/DDBJ databases">
        <title>Whole-genome sequencing of halo(alkali)philic microorganisms from hypersaline lakes.</title>
        <authorList>
            <person name="Sorokin D.Y."/>
            <person name="Abbas B."/>
            <person name="Merkel A.Y."/>
        </authorList>
    </citation>
    <scope>NUCLEOTIDE SEQUENCE [LARGE SCALE GENOMIC DNA]</scope>
    <source>
        <strain evidence="2 3">AB-CW4</strain>
    </source>
</reference>
<feature type="transmembrane region" description="Helical" evidence="1">
    <location>
        <begin position="386"/>
        <end position="410"/>
    </location>
</feature>
<name>A0ABU0W9Y9_9GAMM</name>
<feature type="transmembrane region" description="Helical" evidence="1">
    <location>
        <begin position="284"/>
        <end position="306"/>
    </location>
</feature>
<dbReference type="EMBL" id="JAVDDT010000012">
    <property type="protein sequence ID" value="MDQ2070849.1"/>
    <property type="molecule type" value="Genomic_DNA"/>
</dbReference>
<evidence type="ECO:0000313" key="3">
    <source>
        <dbReference type="Proteomes" id="UP001239019"/>
    </source>
</evidence>
<organism evidence="2 3">
    <name type="scientific">Natronospira bacteriovora</name>
    <dbReference type="NCBI Taxonomy" id="3069753"/>
    <lineage>
        <taxon>Bacteria</taxon>
        <taxon>Pseudomonadati</taxon>
        <taxon>Pseudomonadota</taxon>
        <taxon>Gammaproteobacteria</taxon>
        <taxon>Natronospirales</taxon>
        <taxon>Natronospiraceae</taxon>
        <taxon>Natronospira</taxon>
    </lineage>
</organism>
<keyword evidence="1" id="KW-0472">Membrane</keyword>
<dbReference type="Proteomes" id="UP001239019">
    <property type="component" value="Unassembled WGS sequence"/>
</dbReference>
<gene>
    <name evidence="2" type="ORF">RBH19_13305</name>
</gene>
<evidence type="ECO:0000313" key="2">
    <source>
        <dbReference type="EMBL" id="MDQ2070849.1"/>
    </source>
</evidence>
<dbReference type="Pfam" id="PF12412">
    <property type="entry name" value="DUF3667"/>
    <property type="match status" value="1"/>
</dbReference>
<keyword evidence="3" id="KW-1185">Reference proteome</keyword>
<comment type="caution">
    <text evidence="2">The sequence shown here is derived from an EMBL/GenBank/DDBJ whole genome shotgun (WGS) entry which is preliminary data.</text>
</comment>
<accession>A0ABU0W9Y9</accession>
<dbReference type="Pfam" id="PF14114">
    <property type="entry name" value="DUF4286"/>
    <property type="match status" value="1"/>
</dbReference>
<dbReference type="RefSeq" id="WP_306729347.1">
    <property type="nucleotide sequence ID" value="NZ_JAVDDT010000012.1"/>
</dbReference>
<proteinExistence type="predicted"/>
<keyword evidence="1" id="KW-1133">Transmembrane helix</keyword>
<feature type="transmembrane region" description="Helical" evidence="1">
    <location>
        <begin position="191"/>
        <end position="209"/>
    </location>
</feature>
<protein>
    <submittedName>
        <fullName evidence="2">DUF4286 family protein</fullName>
    </submittedName>
</protein>
<dbReference type="InterPro" id="IPR011008">
    <property type="entry name" value="Dimeric_a/b-barrel"/>
</dbReference>
<dbReference type="InterPro" id="IPR022134">
    <property type="entry name" value="DUF3667"/>
</dbReference>
<sequence>MTTLTPDNGEVIYEVTLEVAPRRIEDFDAWLPGHVRELLAQPGFFAARIQRDREKAADGWHRRVVSYRLRNREALDDYLAGPAEALRADGVERFGKQMRASRRVLTVKAHLSDLGECENCASPLYGQYCRDCGQRRDSPIQSLPRMGREALDHLFNADSRIWRTLRDLALRPGALTHRYLHGGRVHYTPPFRLYILLSLLFFLGLSLLGGQNLPLFQFGAEPLSADVSRQDEQIERGIQRCLESDMSAFGIGFAGLEPERLTRRMRTLCIQVAAGDTQGVYRQVLGNASTALFLMLPLMAGFMRVIYPLSRRYFVNHLLFLTHFHAFLFLLLIVLGGNSLLATRLDIGGAWLGWTWAIGVVWIFIWLGMALRRVYAQGYFLTAVKYLLLAGAYLFALPLLIVALLIWTLAGF</sequence>
<keyword evidence="1" id="KW-0812">Transmembrane</keyword>
<dbReference type="InterPro" id="IPR025563">
    <property type="entry name" value="DUF4286"/>
</dbReference>